<evidence type="ECO:0000313" key="2">
    <source>
        <dbReference type="EMBL" id="UZP74419.1"/>
    </source>
</evidence>
<feature type="transmembrane region" description="Helical" evidence="1">
    <location>
        <begin position="34"/>
        <end position="51"/>
    </location>
</feature>
<keyword evidence="3" id="KW-1185">Reference proteome</keyword>
<protein>
    <submittedName>
        <fullName evidence="2">Uncharacterized protein</fullName>
    </submittedName>
</protein>
<gene>
    <name evidence="2" type="ORF">E0F26_06555</name>
</gene>
<dbReference type="EMBL" id="CP036501">
    <property type="protein sequence ID" value="UZP74419.1"/>
    <property type="molecule type" value="Genomic_DNA"/>
</dbReference>
<evidence type="ECO:0000313" key="3">
    <source>
        <dbReference type="Proteomes" id="UP001317963"/>
    </source>
</evidence>
<keyword evidence="1" id="KW-0812">Transmembrane</keyword>
<keyword evidence="1" id="KW-0472">Membrane</keyword>
<accession>A0ABY6Q574</accession>
<reference evidence="2 3" key="1">
    <citation type="submission" date="2019-02" db="EMBL/GenBank/DDBJ databases">
        <title>Halieaceae_genomes.</title>
        <authorList>
            <person name="Li S.-H."/>
        </authorList>
    </citation>
    <scope>NUCLEOTIDE SEQUENCE [LARGE SCALE GENOMIC DNA]</scope>
    <source>
        <strain evidence="2 3">JH123</strain>
    </source>
</reference>
<dbReference type="Proteomes" id="UP001317963">
    <property type="component" value="Chromosome"/>
</dbReference>
<proteinExistence type="predicted"/>
<evidence type="ECO:0000256" key="1">
    <source>
        <dbReference type="SAM" id="Phobius"/>
    </source>
</evidence>
<sequence>MKTLWDFIVKHEFWFSFLVIIGLHFGEYKTGDGWMGGLANLVFLIAIMRLASHPMWKKDKSED</sequence>
<name>A0ABY6Q574_9GAMM</name>
<keyword evidence="1" id="KW-1133">Transmembrane helix</keyword>
<organism evidence="2 3">
    <name type="scientific">Candidatus Paraluminiphilus aquimaris</name>
    <dbReference type="NCBI Taxonomy" id="2518994"/>
    <lineage>
        <taxon>Bacteria</taxon>
        <taxon>Pseudomonadati</taxon>
        <taxon>Pseudomonadota</taxon>
        <taxon>Gammaproteobacteria</taxon>
        <taxon>Cellvibrionales</taxon>
        <taxon>Halieaceae</taxon>
        <taxon>Candidatus Paraluminiphilus</taxon>
    </lineage>
</organism>
<dbReference type="RefSeq" id="WP_279240862.1">
    <property type="nucleotide sequence ID" value="NZ_CP036501.1"/>
</dbReference>
<feature type="transmembrane region" description="Helical" evidence="1">
    <location>
        <begin position="12"/>
        <end position="28"/>
    </location>
</feature>